<name>A0A9X6SSP4_BACCE</name>
<dbReference type="EMBL" id="NVMX01000250">
    <property type="protein sequence ID" value="PDZ94148.1"/>
    <property type="molecule type" value="Genomic_DNA"/>
</dbReference>
<comment type="caution">
    <text evidence="2">The sequence shown here is derived from an EMBL/GenBank/DDBJ whole genome shotgun (WGS) entry which is preliminary data.</text>
</comment>
<dbReference type="RefSeq" id="WP_098007263.1">
    <property type="nucleotide sequence ID" value="NZ_NVMX01000250.1"/>
</dbReference>
<sequence>MNIEEKHKFFNELGFFTLCNAAPALGRFLKDTIMISSPKTELVSMADIEKEIKNLVYTTVVFNGGEIGETHVFLTEKDAMCLAKYVIKQRLNSEKDVEEWDEFSINAVEEVMNILGGNMTEILTVVFGKGVIIDVPELKYGKDSVELYPKDEELVLNTFTMNLGTGEKIKMKEIAKASYYKELVNQLRNRV</sequence>
<protein>
    <recommendedName>
        <fullName evidence="4">Chemotaxis protein CheC</fullName>
    </recommendedName>
</protein>
<dbReference type="Proteomes" id="UP000219922">
    <property type="component" value="Unassembled WGS sequence"/>
</dbReference>
<dbReference type="InterPro" id="IPR028976">
    <property type="entry name" value="CheC-like_sf"/>
</dbReference>
<gene>
    <name evidence="2" type="ORF">CON36_35345</name>
</gene>
<reference evidence="2 3" key="1">
    <citation type="submission" date="2017-09" db="EMBL/GenBank/DDBJ databases">
        <title>Large-scale bioinformatics analysis of Bacillus genomes uncovers conserved roles of natural products in bacterial physiology.</title>
        <authorList>
            <consortium name="Agbiome Team Llc"/>
            <person name="Bleich R.M."/>
            <person name="Grubbs K.J."/>
            <person name="Santa Maria K.C."/>
            <person name="Allen S.E."/>
            <person name="Farag S."/>
            <person name="Shank E.A."/>
            <person name="Bowers A."/>
        </authorList>
    </citation>
    <scope>NUCLEOTIDE SEQUENCE [LARGE SCALE GENOMIC DNA]</scope>
    <source>
        <strain evidence="2 3">AFS092789</strain>
    </source>
</reference>
<proteinExistence type="predicted"/>
<accession>A0A9X6SSP4</accession>
<dbReference type="SUPFAM" id="SSF103039">
    <property type="entry name" value="CheC-like"/>
    <property type="match status" value="1"/>
</dbReference>
<evidence type="ECO:0000313" key="3">
    <source>
        <dbReference type="Proteomes" id="UP000219922"/>
    </source>
</evidence>
<organism evidence="2 3">
    <name type="scientific">Bacillus cereus</name>
    <dbReference type="NCBI Taxonomy" id="1396"/>
    <lineage>
        <taxon>Bacteria</taxon>
        <taxon>Bacillati</taxon>
        <taxon>Bacillota</taxon>
        <taxon>Bacilli</taxon>
        <taxon>Bacillales</taxon>
        <taxon>Bacillaceae</taxon>
        <taxon>Bacillus</taxon>
        <taxon>Bacillus cereus group</taxon>
    </lineage>
</organism>
<keyword evidence="1" id="KW-0145">Chemotaxis</keyword>
<dbReference type="AlphaFoldDB" id="A0A9X6SSP4"/>
<evidence type="ECO:0008006" key="4">
    <source>
        <dbReference type="Google" id="ProtNLM"/>
    </source>
</evidence>
<evidence type="ECO:0000256" key="1">
    <source>
        <dbReference type="ARBA" id="ARBA00022500"/>
    </source>
</evidence>
<dbReference type="Gene3D" id="3.40.1550.10">
    <property type="entry name" value="CheC-like"/>
    <property type="match status" value="1"/>
</dbReference>
<dbReference type="GO" id="GO:0006935">
    <property type="term" value="P:chemotaxis"/>
    <property type="evidence" value="ECO:0007669"/>
    <property type="project" value="UniProtKB-KW"/>
</dbReference>
<evidence type="ECO:0000313" key="2">
    <source>
        <dbReference type="EMBL" id="PDZ94148.1"/>
    </source>
</evidence>